<dbReference type="PANTHER" id="PTHR46600">
    <property type="entry name" value="THAP DOMAIN-CONTAINING"/>
    <property type="match status" value="1"/>
</dbReference>
<keyword evidence="1" id="KW-0479">Metal-binding</keyword>
<dbReference type="AlphaFoldDB" id="A0A6I8VP15"/>
<dbReference type="InterPro" id="IPR021896">
    <property type="entry name" value="THAP9-like_HTH"/>
</dbReference>
<evidence type="ECO:0000256" key="7">
    <source>
        <dbReference type="SAM" id="MobiDB-lite"/>
    </source>
</evidence>
<proteinExistence type="predicted"/>
<feature type="compositionally biased region" description="Basic and acidic residues" evidence="7">
    <location>
        <begin position="199"/>
        <end position="208"/>
    </location>
</feature>
<protein>
    <recommendedName>
        <fullName evidence="8">THAP-type domain-containing protein</fullName>
    </recommendedName>
</protein>
<evidence type="ECO:0000256" key="5">
    <source>
        <dbReference type="PROSITE-ProRule" id="PRU00309"/>
    </source>
</evidence>
<feature type="region of interest" description="Disordered" evidence="7">
    <location>
        <begin position="195"/>
        <end position="215"/>
    </location>
</feature>
<dbReference type="SMART" id="SM00980">
    <property type="entry name" value="THAP"/>
    <property type="match status" value="1"/>
</dbReference>
<keyword evidence="4 5" id="KW-0238">DNA-binding</keyword>
<evidence type="ECO:0000256" key="3">
    <source>
        <dbReference type="ARBA" id="ARBA00022833"/>
    </source>
</evidence>
<dbReference type="InterPro" id="IPR038441">
    <property type="entry name" value="THAP_Znf_sf"/>
</dbReference>
<dbReference type="Pfam" id="PF05485">
    <property type="entry name" value="THAP"/>
    <property type="match status" value="1"/>
</dbReference>
<keyword evidence="6" id="KW-0175">Coiled coil</keyword>
<dbReference type="Pfam" id="PF12017">
    <property type="entry name" value="Tnp_P_element"/>
    <property type="match status" value="1"/>
</dbReference>
<keyword evidence="3" id="KW-0862">Zinc</keyword>
<dbReference type="PANTHER" id="PTHR46600:SF11">
    <property type="entry name" value="THAP DOMAIN-CONTAINING PROTEIN 10"/>
    <property type="match status" value="1"/>
</dbReference>
<dbReference type="KEGG" id="dpo:13036358"/>
<dbReference type="InterPro" id="IPR006612">
    <property type="entry name" value="THAP_Znf"/>
</dbReference>
<sequence length="377" mass="43191">MSNANQKDTRKSGIKCIIPSCISGYRTNSANFSVKLFRFPSNPLYFNKWVEILGLDKNLMKRTPRICERHFKAEKIGRVKLKLGAIPTLNLSDNTPLNQLHDENSFSGNAEDNEPIENPMKSEGIKLAEVHNNISIKLEQESETETPDKDPLENNELNSNIYGENSCSGNAIYNKPIEKPMKSNRINPTEVHNTISNKLEQRSEKDTPDVDPLENNESNDVKCCKNCVAKDKNEAYITRKYFELLAEKEKKEEDVNKWKRRYASLKQYISRANAHRRRKIKTNSNLSVLSIIANMSHVSAEAKTICIMLLKKSKIFSPAERVIAQNVRFYSKRTYEYLRDVLNLHLPANITLDRWSERFGSGFTPKLLGPQSPKKVV</sequence>
<dbReference type="ExpressionAtlas" id="A0A6I8VP15">
    <property type="expression patterns" value="baseline"/>
</dbReference>
<evidence type="ECO:0000256" key="2">
    <source>
        <dbReference type="ARBA" id="ARBA00022771"/>
    </source>
</evidence>
<dbReference type="PROSITE" id="PS50950">
    <property type="entry name" value="ZF_THAP"/>
    <property type="match status" value="1"/>
</dbReference>
<name>A0A6I8VP15_DROPS</name>
<keyword evidence="2 5" id="KW-0863">Zinc-finger</keyword>
<dbReference type="InterPro" id="IPR026516">
    <property type="entry name" value="THAP1/10"/>
</dbReference>
<reference evidence="10 11" key="2">
    <citation type="submission" date="2025-04" db="UniProtKB">
        <authorList>
            <consortium name="RefSeq"/>
        </authorList>
    </citation>
    <scope>IDENTIFICATION</scope>
    <source>
        <strain evidence="10 11">MV-25-SWS-2005</strain>
        <strain evidence="9">MV2-25</strain>
        <tissue evidence="10 11">Whole body</tissue>
    </source>
</reference>
<evidence type="ECO:0000313" key="9">
    <source>
        <dbReference type="Proteomes" id="UP000001819"/>
    </source>
</evidence>
<dbReference type="RefSeq" id="XP_033232800.1">
    <property type="nucleotide sequence ID" value="XM_033376909.1"/>
</dbReference>
<evidence type="ECO:0000256" key="1">
    <source>
        <dbReference type="ARBA" id="ARBA00022723"/>
    </source>
</evidence>
<dbReference type="RefSeq" id="XP_033232801.1">
    <property type="nucleotide sequence ID" value="XM_033376910.1"/>
</dbReference>
<evidence type="ECO:0000313" key="11">
    <source>
        <dbReference type="RefSeq" id="XP_033232801.1"/>
    </source>
</evidence>
<keyword evidence="9" id="KW-1185">Reference proteome</keyword>
<dbReference type="SUPFAM" id="SSF57716">
    <property type="entry name" value="Glucocorticoid receptor-like (DNA-binding domain)"/>
    <property type="match status" value="1"/>
</dbReference>
<dbReference type="GO" id="GO:0043565">
    <property type="term" value="F:sequence-specific DNA binding"/>
    <property type="evidence" value="ECO:0007669"/>
    <property type="project" value="InterPro"/>
</dbReference>
<evidence type="ECO:0000256" key="6">
    <source>
        <dbReference type="SAM" id="Coils"/>
    </source>
</evidence>
<dbReference type="Gene3D" id="6.20.210.20">
    <property type="entry name" value="THAP domain"/>
    <property type="match status" value="1"/>
</dbReference>
<feature type="region of interest" description="Disordered" evidence="7">
    <location>
        <begin position="138"/>
        <end position="161"/>
    </location>
</feature>
<feature type="coiled-coil region" evidence="6">
    <location>
        <begin position="241"/>
        <end position="268"/>
    </location>
</feature>
<dbReference type="Proteomes" id="UP000001819">
    <property type="component" value="Chromosome 2"/>
</dbReference>
<evidence type="ECO:0000313" key="10">
    <source>
        <dbReference type="RefSeq" id="XP_033232800.1"/>
    </source>
</evidence>
<feature type="domain" description="THAP-type" evidence="8">
    <location>
        <begin position="11"/>
        <end position="90"/>
    </location>
</feature>
<reference evidence="9" key="1">
    <citation type="submission" date="2024-06" db="UniProtKB">
        <authorList>
            <consortium name="RefSeq"/>
        </authorList>
    </citation>
    <scope>NUCLEOTIDE SEQUENCE [LARGE SCALE GENOMIC DNA]</scope>
    <source>
        <strain evidence="9">MV2-25</strain>
    </source>
</reference>
<dbReference type="SMART" id="SM00692">
    <property type="entry name" value="DM3"/>
    <property type="match status" value="1"/>
</dbReference>
<evidence type="ECO:0000256" key="4">
    <source>
        <dbReference type="ARBA" id="ARBA00023125"/>
    </source>
</evidence>
<accession>A0A6I8VP15</accession>
<organism evidence="9 10">
    <name type="scientific">Drosophila pseudoobscura pseudoobscura</name>
    <name type="common">Fruit fly</name>
    <dbReference type="NCBI Taxonomy" id="46245"/>
    <lineage>
        <taxon>Eukaryota</taxon>
        <taxon>Metazoa</taxon>
        <taxon>Ecdysozoa</taxon>
        <taxon>Arthropoda</taxon>
        <taxon>Hexapoda</taxon>
        <taxon>Insecta</taxon>
        <taxon>Pterygota</taxon>
        <taxon>Neoptera</taxon>
        <taxon>Endopterygota</taxon>
        <taxon>Diptera</taxon>
        <taxon>Brachycera</taxon>
        <taxon>Muscomorpha</taxon>
        <taxon>Ephydroidea</taxon>
        <taxon>Drosophilidae</taxon>
        <taxon>Drosophila</taxon>
        <taxon>Sophophora</taxon>
    </lineage>
</organism>
<gene>
    <name evidence="10 11" type="primary">LOC13036358</name>
</gene>
<dbReference type="GO" id="GO:0008270">
    <property type="term" value="F:zinc ion binding"/>
    <property type="evidence" value="ECO:0007669"/>
    <property type="project" value="UniProtKB-KW"/>
</dbReference>
<evidence type="ECO:0000259" key="8">
    <source>
        <dbReference type="PROSITE" id="PS50950"/>
    </source>
</evidence>